<dbReference type="Proteomes" id="UP000320244">
    <property type="component" value="Unassembled WGS sequence"/>
</dbReference>
<dbReference type="Pfam" id="PF00501">
    <property type="entry name" value="AMP-binding"/>
    <property type="match status" value="1"/>
</dbReference>
<reference evidence="8 9" key="1">
    <citation type="submission" date="2019-05" db="EMBL/GenBank/DDBJ databases">
        <authorList>
            <person name="Lee S.D."/>
        </authorList>
    </citation>
    <scope>NUCLEOTIDE SEQUENCE [LARGE SCALE GENOMIC DNA]</scope>
    <source>
        <strain evidence="8 9">C5-26</strain>
    </source>
</reference>
<dbReference type="Gene3D" id="3.30.300.30">
    <property type="match status" value="1"/>
</dbReference>
<dbReference type="GO" id="GO:0005324">
    <property type="term" value="F:long-chain fatty acid transmembrane transporter activity"/>
    <property type="evidence" value="ECO:0007669"/>
    <property type="project" value="TreeGrafter"/>
</dbReference>
<proteinExistence type="inferred from homology"/>
<dbReference type="InterPro" id="IPR045851">
    <property type="entry name" value="AMP-bd_C_sf"/>
</dbReference>
<dbReference type="AlphaFoldDB" id="A0A563DRS2"/>
<dbReference type="InterPro" id="IPR020845">
    <property type="entry name" value="AMP-binding_CS"/>
</dbReference>
<dbReference type="NCBIfam" id="NF004808">
    <property type="entry name" value="PRK06155.1"/>
    <property type="match status" value="1"/>
</dbReference>
<evidence type="ECO:0000259" key="6">
    <source>
        <dbReference type="Pfam" id="PF00501"/>
    </source>
</evidence>
<dbReference type="GO" id="GO:0044539">
    <property type="term" value="P:long-chain fatty acid import into cell"/>
    <property type="evidence" value="ECO:0007669"/>
    <property type="project" value="TreeGrafter"/>
</dbReference>
<comment type="caution">
    <text evidence="8">The sequence shown here is derived from an EMBL/GenBank/DDBJ whole genome shotgun (WGS) entry which is preliminary data.</text>
</comment>
<evidence type="ECO:0000256" key="4">
    <source>
        <dbReference type="ARBA" id="ARBA00022840"/>
    </source>
</evidence>
<evidence type="ECO:0000313" key="9">
    <source>
        <dbReference type="Proteomes" id="UP000320244"/>
    </source>
</evidence>
<dbReference type="PROSITE" id="PS00455">
    <property type="entry name" value="AMP_BINDING"/>
    <property type="match status" value="1"/>
</dbReference>
<dbReference type="PANTHER" id="PTHR43107:SF15">
    <property type="entry name" value="FATTY ACID TRANSPORT PROTEIN 3, ISOFORM A"/>
    <property type="match status" value="1"/>
</dbReference>
<keyword evidence="2" id="KW-0436">Ligase</keyword>
<dbReference type="Pfam" id="PF13193">
    <property type="entry name" value="AMP-binding_C"/>
    <property type="match status" value="1"/>
</dbReference>
<comment type="similarity">
    <text evidence="1">Belongs to the ATP-dependent AMP-binding enzyme family.</text>
</comment>
<evidence type="ECO:0000256" key="2">
    <source>
        <dbReference type="ARBA" id="ARBA00022598"/>
    </source>
</evidence>
<reference evidence="8 9" key="2">
    <citation type="submission" date="2019-08" db="EMBL/GenBank/DDBJ databases">
        <title>Jejuicoccus antrihumi gen. nov., sp. nov., a new member of the family Dermacoccaceae isolated from a cave.</title>
        <authorList>
            <person name="Schumann P."/>
            <person name="Kim I.S."/>
        </authorList>
    </citation>
    <scope>NUCLEOTIDE SEQUENCE [LARGE SCALE GENOMIC DNA]</scope>
    <source>
        <strain evidence="8 9">C5-26</strain>
    </source>
</reference>
<gene>
    <name evidence="8" type="ORF">FGL98_22780</name>
</gene>
<dbReference type="EMBL" id="VCQV01000052">
    <property type="protein sequence ID" value="TWP32968.1"/>
    <property type="molecule type" value="Genomic_DNA"/>
</dbReference>
<feature type="domain" description="AMP-binding enzyme C-terminal" evidence="7">
    <location>
        <begin position="518"/>
        <end position="593"/>
    </location>
</feature>
<protein>
    <submittedName>
        <fullName evidence="8">AMP-binding protein</fullName>
    </submittedName>
</protein>
<evidence type="ECO:0000256" key="3">
    <source>
        <dbReference type="ARBA" id="ARBA00022741"/>
    </source>
</evidence>
<dbReference type="InterPro" id="IPR025110">
    <property type="entry name" value="AMP-bd_C"/>
</dbReference>
<evidence type="ECO:0000313" key="8">
    <source>
        <dbReference type="EMBL" id="TWP32968.1"/>
    </source>
</evidence>
<keyword evidence="3" id="KW-0547">Nucleotide-binding</keyword>
<dbReference type="OrthoDB" id="9803968at2"/>
<evidence type="ECO:0000259" key="7">
    <source>
        <dbReference type="Pfam" id="PF13193"/>
    </source>
</evidence>
<evidence type="ECO:0000256" key="1">
    <source>
        <dbReference type="ARBA" id="ARBA00006432"/>
    </source>
</evidence>
<feature type="domain" description="AMP-dependent synthetase/ligase" evidence="6">
    <location>
        <begin position="113"/>
        <end position="467"/>
    </location>
</feature>
<accession>A0A563DRS2</accession>
<evidence type="ECO:0000256" key="5">
    <source>
        <dbReference type="SAM" id="MobiDB-lite"/>
    </source>
</evidence>
<dbReference type="GO" id="GO:0005524">
    <property type="term" value="F:ATP binding"/>
    <property type="evidence" value="ECO:0007669"/>
    <property type="project" value="UniProtKB-KW"/>
</dbReference>
<dbReference type="PANTHER" id="PTHR43107">
    <property type="entry name" value="LONG-CHAIN FATTY ACID TRANSPORT PROTEIN"/>
    <property type="match status" value="1"/>
</dbReference>
<feature type="region of interest" description="Disordered" evidence="5">
    <location>
        <begin position="67"/>
        <end position="88"/>
    </location>
</feature>
<sequence>MPRRRVRHRDRIGRHHRHTYLVDHKWSGTAVRRGRDGCGPDGCRAHRRGGGHTRSQRGLLLNNVAHGPHAHRRRTRERNGELNLSTDREPAAQSACALRDLPITECTLPAILSRQANTFTHKPLLTIDGHTFSYRQVRDRAAQVAGMLAAHGVTKGTRVVTLCGNRLELLDLFLGCGWIGAVLVPLNNEIRGEGLRHILQNSKPLAIAVEADLLHRLDRIDLPPSLQHVWSIGDIATPAALPVPVTTYPPLAEPLDAIPLHPGDPLAILYTSGTSGVSKGVICPHAQMYWWGVNVSEQLGITDTDVLYTCLPLFHTNALNAFMQALVSGASFVVGRRFSASGYWQELRDSNATVTYLLGAMINILWSKAPTDLDRAHRTRIALSPATPAALSRPFTERFGIVLLDGFGSTETNSVMSANPPRPGYLGLIQKGFEAVVVDDNDCEVPDGQSGELLLRSRAPYAFALGYFEMPQETVKAWRNLWFHTGDRVVREDGKWYRFLDRKKDVIRRRGENISSFELEQTIALLPQVESVAAYPVPSEMAEDEVMVSIVLKPDVELDREVLVRHCTDNLPRFAVPRFIDIVPQMPTTANGKVRKNVLRDTGVTATTWDRLVTQDGVTQARTRTVASTVSGTGNA</sequence>
<keyword evidence="9" id="KW-1185">Reference proteome</keyword>
<dbReference type="GO" id="GO:0005886">
    <property type="term" value="C:plasma membrane"/>
    <property type="evidence" value="ECO:0007669"/>
    <property type="project" value="TreeGrafter"/>
</dbReference>
<dbReference type="GO" id="GO:0004467">
    <property type="term" value="F:long-chain fatty acid-CoA ligase activity"/>
    <property type="evidence" value="ECO:0007669"/>
    <property type="project" value="TreeGrafter"/>
</dbReference>
<dbReference type="SUPFAM" id="SSF56801">
    <property type="entry name" value="Acetyl-CoA synthetase-like"/>
    <property type="match status" value="1"/>
</dbReference>
<organism evidence="8 9">
    <name type="scientific">Leekyejoonella antrihumi</name>
    <dbReference type="NCBI Taxonomy" id="1660198"/>
    <lineage>
        <taxon>Bacteria</taxon>
        <taxon>Bacillati</taxon>
        <taxon>Actinomycetota</taxon>
        <taxon>Actinomycetes</taxon>
        <taxon>Micrococcales</taxon>
        <taxon>Dermacoccaceae</taxon>
        <taxon>Leekyejoonella</taxon>
    </lineage>
</organism>
<keyword evidence="4" id="KW-0067">ATP-binding</keyword>
<name>A0A563DRS2_9MICO</name>
<dbReference type="InterPro" id="IPR000873">
    <property type="entry name" value="AMP-dep_synth/lig_dom"/>
</dbReference>
<dbReference type="Gene3D" id="3.40.50.12780">
    <property type="entry name" value="N-terminal domain of ligase-like"/>
    <property type="match status" value="1"/>
</dbReference>
<dbReference type="InterPro" id="IPR042099">
    <property type="entry name" value="ANL_N_sf"/>
</dbReference>